<proteinExistence type="predicted"/>
<reference evidence="1 2" key="1">
    <citation type="submission" date="2009-01" db="EMBL/GenBank/DDBJ databases">
        <authorList>
            <person name="Fulton L."/>
            <person name="Clifton S."/>
            <person name="Fulton B."/>
            <person name="Xu J."/>
            <person name="Minx P."/>
            <person name="Pepin K.H."/>
            <person name="Johnson M."/>
            <person name="Bhonagiri V."/>
            <person name="Nash W.E."/>
            <person name="Mardis E.R."/>
            <person name="Wilson R.K."/>
        </authorList>
    </citation>
    <scope>NUCLEOTIDE SEQUENCE [LARGE SCALE GENOMIC DNA]</scope>
    <source>
        <strain evidence="1 2">DSM 5476</strain>
    </source>
</reference>
<name>C0E8W1_9FIRM</name>
<dbReference type="HOGENOM" id="CLU_2877914_0_0_9"/>
<keyword evidence="2" id="KW-1185">Reference proteome</keyword>
<dbReference type="AlphaFoldDB" id="C0E8W1"/>
<sequence length="63" mass="7179">MSFLEPTSQLGIFLIAKNSGRCAKMHSVRCFYLLGRMSVEENMKSTQYGRGLISFKWRAGQNC</sequence>
<comment type="caution">
    <text evidence="1">The sequence shown here is derived from an EMBL/GenBank/DDBJ whole genome shotgun (WGS) entry which is preliminary data.</text>
</comment>
<accession>C0E8W1</accession>
<dbReference type="EMBL" id="ACEC01000010">
    <property type="protein sequence ID" value="EEG32105.1"/>
    <property type="molecule type" value="Genomic_DNA"/>
</dbReference>
<evidence type="ECO:0000313" key="1">
    <source>
        <dbReference type="EMBL" id="EEG32105.1"/>
    </source>
</evidence>
<organism evidence="1 2">
    <name type="scientific">[Clostridium] methylpentosum DSM 5476</name>
    <dbReference type="NCBI Taxonomy" id="537013"/>
    <lineage>
        <taxon>Bacteria</taxon>
        <taxon>Bacillati</taxon>
        <taxon>Bacillota</taxon>
        <taxon>Clostridia</taxon>
        <taxon>Eubacteriales</taxon>
        <taxon>Oscillospiraceae</taxon>
        <taxon>Oscillospiraceae incertae sedis</taxon>
    </lineage>
</organism>
<evidence type="ECO:0000313" key="2">
    <source>
        <dbReference type="Proteomes" id="UP000003340"/>
    </source>
</evidence>
<dbReference type="Proteomes" id="UP000003340">
    <property type="component" value="Unassembled WGS sequence"/>
</dbReference>
<gene>
    <name evidence="1" type="ORF">CLOSTMETH_00256</name>
</gene>
<reference evidence="1 2" key="2">
    <citation type="submission" date="2009-02" db="EMBL/GenBank/DDBJ databases">
        <title>Draft genome sequence of Clostridium methylpentosum (DSM 5476).</title>
        <authorList>
            <person name="Sudarsanam P."/>
            <person name="Ley R."/>
            <person name="Guruge J."/>
            <person name="Turnbaugh P.J."/>
            <person name="Mahowald M."/>
            <person name="Liep D."/>
            <person name="Gordon J."/>
        </authorList>
    </citation>
    <scope>NUCLEOTIDE SEQUENCE [LARGE SCALE GENOMIC DNA]</scope>
    <source>
        <strain evidence="1 2">DSM 5476</strain>
    </source>
</reference>
<protein>
    <submittedName>
        <fullName evidence="1">Uncharacterized protein</fullName>
    </submittedName>
</protein>